<organism evidence="4 5">
    <name type="scientific">Streptomyces hydrogenans</name>
    <dbReference type="NCBI Taxonomy" id="1873719"/>
    <lineage>
        <taxon>Bacteria</taxon>
        <taxon>Bacillati</taxon>
        <taxon>Actinomycetota</taxon>
        <taxon>Actinomycetes</taxon>
        <taxon>Kitasatosporales</taxon>
        <taxon>Streptomycetaceae</taxon>
        <taxon>Streptomyces</taxon>
    </lineage>
</organism>
<dbReference type="SUPFAM" id="SSF158694">
    <property type="entry name" value="UraD-Like"/>
    <property type="match status" value="1"/>
</dbReference>
<dbReference type="Gene3D" id="1.10.3330.10">
    <property type="entry name" value="Oxo-4-hydroxy-4-carboxy-5-ureidoimidazoline decarboxylase"/>
    <property type="match status" value="2"/>
</dbReference>
<dbReference type="InterPro" id="IPR018020">
    <property type="entry name" value="OHCU_decarboxylase"/>
</dbReference>
<feature type="region of interest" description="Disordered" evidence="2">
    <location>
        <begin position="1"/>
        <end position="37"/>
    </location>
</feature>
<dbReference type="RefSeq" id="WP_372470187.1">
    <property type="nucleotide sequence ID" value="NZ_BNBS01000194.1"/>
</dbReference>
<name>A0ABQ3P221_9ACTN</name>
<comment type="caution">
    <text evidence="4">The sequence shown here is derived from an EMBL/GenBank/DDBJ whole genome shotgun (WGS) entry which is preliminary data.</text>
</comment>
<evidence type="ECO:0000313" key="5">
    <source>
        <dbReference type="Proteomes" id="UP001052739"/>
    </source>
</evidence>
<dbReference type="EMBL" id="BNDW01000004">
    <property type="protein sequence ID" value="GHI19061.1"/>
    <property type="molecule type" value="Genomic_DNA"/>
</dbReference>
<feature type="domain" description="Oxo-4-hydroxy-4-carboxy-5-ureidoimidazoline decarboxylase" evidence="3">
    <location>
        <begin position="102"/>
        <end position="190"/>
    </location>
</feature>
<dbReference type="Pfam" id="PF09349">
    <property type="entry name" value="OHCU_decarbox"/>
    <property type="match status" value="1"/>
</dbReference>
<evidence type="ECO:0000256" key="2">
    <source>
        <dbReference type="SAM" id="MobiDB-lite"/>
    </source>
</evidence>
<proteinExistence type="predicted"/>
<keyword evidence="5" id="KW-1185">Reference proteome</keyword>
<reference evidence="4" key="1">
    <citation type="submission" date="2024-05" db="EMBL/GenBank/DDBJ databases">
        <title>Whole genome shotgun sequence of Streptomyces hydrogenans NBRC 13475.</title>
        <authorList>
            <person name="Komaki H."/>
            <person name="Tamura T."/>
        </authorList>
    </citation>
    <scope>NUCLEOTIDE SEQUENCE</scope>
    <source>
        <strain evidence="4">NBRC 13475</strain>
    </source>
</reference>
<evidence type="ECO:0000256" key="1">
    <source>
        <dbReference type="ARBA" id="ARBA00022631"/>
    </source>
</evidence>
<dbReference type="NCBIfam" id="NF010372">
    <property type="entry name" value="PRK13798.1"/>
    <property type="match status" value="1"/>
</dbReference>
<dbReference type="Proteomes" id="UP001052739">
    <property type="component" value="Unassembled WGS sequence"/>
</dbReference>
<evidence type="ECO:0000313" key="4">
    <source>
        <dbReference type="EMBL" id="GHI19061.1"/>
    </source>
</evidence>
<keyword evidence="1" id="KW-0659">Purine metabolism</keyword>
<evidence type="ECO:0000259" key="3">
    <source>
        <dbReference type="Pfam" id="PF09349"/>
    </source>
</evidence>
<sequence>MRHAHPLRPAVPEPTLTSDTHVPCREPGPADVPAIPAQKSSGAPYGLLPFNAAAPAGAVELLLACCHSRRWAERIAAHRPYPTTDALLAAAEEAGYDLAGADLDEALAAESSAPPHPDAPPAARTALRAAHAAYESRFGHAFVISLDGVRPGERLDAVLAGIRSRLGNEPEEERAVAADELRRLARSRLAFALAGGLTSTRGNL</sequence>
<accession>A0ABQ3P221</accession>
<dbReference type="InterPro" id="IPR036778">
    <property type="entry name" value="OHCU_decarboxylase_sf"/>
</dbReference>
<gene>
    <name evidence="4" type="ORF">Shyd_04320</name>
</gene>
<protein>
    <recommendedName>
        <fullName evidence="3">Oxo-4-hydroxy-4-carboxy-5-ureidoimidazoline decarboxylase domain-containing protein</fullName>
    </recommendedName>
</protein>